<dbReference type="EMBL" id="WUUU01000015">
    <property type="protein sequence ID" value="MXR19778.1"/>
    <property type="molecule type" value="Genomic_DNA"/>
</dbReference>
<evidence type="ECO:0000313" key="3">
    <source>
        <dbReference type="EMBL" id="MXR19778.1"/>
    </source>
</evidence>
<accession>A0A6B0SE90</accession>
<dbReference type="InterPro" id="IPR055771">
    <property type="entry name" value="DUF7347"/>
</dbReference>
<dbReference type="OrthoDB" id="8482at2157"/>
<feature type="domain" description="DUF7347" evidence="1">
    <location>
        <begin position="17"/>
        <end position="82"/>
    </location>
</feature>
<sequence length="322" mass="35194">MRRDNSEEATTYGSLAPEEALQLVGSDVRAEILWALSEARAEDGPPALSFSELRDRVEADVDSSQFNYHLQELVGHFVERRGESGTADAQLVAEMAGDHGEGYALRPEGTTLTRTIRAMTFTGDAALDPFPVGLDCYYCGAAVEAAYGNGVFKIQCPDCEYLYDYNLTPPGVVDDDEAVVLSRVARYNRHVRLAFADGVCPYCASDVETTVQDPADTGYPGRDKREVLVHRSCAHCGNMDNLTAGEAVLDDPAVVSFCAERGVNVLETPIWELEFAATDRTVTVESRDPWRVSVAVTLDGDTLAVLVDEDVDVVERTRPSRK</sequence>
<dbReference type="RefSeq" id="WP_159525352.1">
    <property type="nucleotide sequence ID" value="NZ_WUUU01000015.1"/>
</dbReference>
<evidence type="ECO:0000259" key="2">
    <source>
        <dbReference type="Pfam" id="PF24042"/>
    </source>
</evidence>
<organism evidence="3 4">
    <name type="scientific">Halobacterium bonnevillei</name>
    <dbReference type="NCBI Taxonomy" id="2692200"/>
    <lineage>
        <taxon>Archaea</taxon>
        <taxon>Methanobacteriati</taxon>
        <taxon>Methanobacteriota</taxon>
        <taxon>Stenosarchaea group</taxon>
        <taxon>Halobacteria</taxon>
        <taxon>Halobacteriales</taxon>
        <taxon>Halobacteriaceae</taxon>
        <taxon>Halobacterium</taxon>
    </lineage>
</organism>
<protein>
    <submittedName>
        <fullName evidence="3">ArsR family transcriptional regulator</fullName>
    </submittedName>
</protein>
<dbReference type="Pfam" id="PF24038">
    <property type="entry name" value="DUF7347"/>
    <property type="match status" value="1"/>
</dbReference>
<keyword evidence="4" id="KW-1185">Reference proteome</keyword>
<evidence type="ECO:0000313" key="4">
    <source>
        <dbReference type="Proteomes" id="UP000471521"/>
    </source>
</evidence>
<dbReference type="Pfam" id="PF24042">
    <property type="entry name" value="DUF7351"/>
    <property type="match status" value="1"/>
</dbReference>
<proteinExistence type="predicted"/>
<comment type="caution">
    <text evidence="3">The sequence shown here is derived from an EMBL/GenBank/DDBJ whole genome shotgun (WGS) entry which is preliminary data.</text>
</comment>
<name>A0A6B0SE90_9EURY</name>
<dbReference type="Proteomes" id="UP000471521">
    <property type="component" value="Unassembled WGS sequence"/>
</dbReference>
<feature type="domain" description="DUF7351" evidence="2">
    <location>
        <begin position="135"/>
        <end position="313"/>
    </location>
</feature>
<dbReference type="InterPro" id="IPR055775">
    <property type="entry name" value="DUF7351"/>
</dbReference>
<gene>
    <name evidence="3" type="ORF">GRX66_03855</name>
</gene>
<evidence type="ECO:0000259" key="1">
    <source>
        <dbReference type="Pfam" id="PF24038"/>
    </source>
</evidence>
<reference evidence="3 4" key="1">
    <citation type="submission" date="2019-12" db="EMBL/GenBank/DDBJ databases">
        <title>Isolation and characterization of three novel carbon monoxide-oxidizing members of Halobacteria from salione crusts and soils.</title>
        <authorList>
            <person name="Myers M.R."/>
            <person name="King G.M."/>
        </authorList>
    </citation>
    <scope>NUCLEOTIDE SEQUENCE [LARGE SCALE GENOMIC DNA]</scope>
    <source>
        <strain evidence="3 4">PCN9</strain>
    </source>
</reference>
<dbReference type="AlphaFoldDB" id="A0A6B0SE90"/>